<dbReference type="InterPro" id="IPR023997">
    <property type="entry name" value="TonB-dep_OMP_SusC/RagA_CS"/>
</dbReference>
<dbReference type="InterPro" id="IPR039426">
    <property type="entry name" value="TonB-dep_rcpt-like"/>
</dbReference>
<gene>
    <name evidence="10" type="ORF">PIECOFPK_02162</name>
</gene>
<evidence type="ECO:0000256" key="7">
    <source>
        <dbReference type="ARBA" id="ARBA00023237"/>
    </source>
</evidence>
<evidence type="ECO:0000256" key="5">
    <source>
        <dbReference type="ARBA" id="ARBA00022729"/>
    </source>
</evidence>
<dbReference type="Gene3D" id="2.170.130.10">
    <property type="entry name" value="TonB-dependent receptor, plug domain"/>
    <property type="match status" value="1"/>
</dbReference>
<dbReference type="InterPro" id="IPR036942">
    <property type="entry name" value="Beta-barrel_TonB_sf"/>
</dbReference>
<keyword evidence="7 8" id="KW-0998">Cell outer membrane</keyword>
<keyword evidence="6 8" id="KW-0472">Membrane</keyword>
<dbReference type="Proteomes" id="UP001321305">
    <property type="component" value="Chromosome"/>
</dbReference>
<evidence type="ECO:0000256" key="6">
    <source>
        <dbReference type="ARBA" id="ARBA00023136"/>
    </source>
</evidence>
<evidence type="ECO:0000256" key="3">
    <source>
        <dbReference type="ARBA" id="ARBA00022452"/>
    </source>
</evidence>
<dbReference type="Pfam" id="PF07715">
    <property type="entry name" value="Plug"/>
    <property type="match status" value="1"/>
</dbReference>
<dbReference type="PROSITE" id="PS52016">
    <property type="entry name" value="TONB_DEPENDENT_REC_3"/>
    <property type="match status" value="1"/>
</dbReference>
<comment type="subcellular location">
    <subcellularLocation>
        <location evidence="1 8">Cell outer membrane</location>
        <topology evidence="1 8">Multi-pass membrane protein</topology>
    </subcellularLocation>
</comment>
<dbReference type="PANTHER" id="PTHR30069:SF29">
    <property type="entry name" value="HEMOGLOBIN AND HEMOGLOBIN-HAPTOGLOBIN-BINDING PROTEIN 1-RELATED"/>
    <property type="match status" value="1"/>
</dbReference>
<keyword evidence="2 8" id="KW-0813">Transport</keyword>
<evidence type="ECO:0000313" key="10">
    <source>
        <dbReference type="EMBL" id="WWC84426.1"/>
    </source>
</evidence>
<evidence type="ECO:0000256" key="2">
    <source>
        <dbReference type="ARBA" id="ARBA00022448"/>
    </source>
</evidence>
<dbReference type="InterPro" id="IPR037066">
    <property type="entry name" value="Plug_dom_sf"/>
</dbReference>
<dbReference type="InterPro" id="IPR023996">
    <property type="entry name" value="TonB-dep_OMP_SusC/RagA"/>
</dbReference>
<accession>A0ABZ2EM44</accession>
<proteinExistence type="inferred from homology"/>
<organism evidence="10 11">
    <name type="scientific">Mycovorax composti</name>
    <dbReference type="NCBI Taxonomy" id="2962693"/>
    <lineage>
        <taxon>Bacteria</taxon>
        <taxon>Pseudomonadati</taxon>
        <taxon>Bacteroidota</taxon>
        <taxon>Chitinophagia</taxon>
        <taxon>Chitinophagales</taxon>
        <taxon>Chitinophagaceae</taxon>
        <taxon>Mycovorax</taxon>
    </lineage>
</organism>
<feature type="domain" description="TonB-dependent receptor plug" evidence="9">
    <location>
        <begin position="42"/>
        <end position="169"/>
    </location>
</feature>
<dbReference type="PANTHER" id="PTHR30069">
    <property type="entry name" value="TONB-DEPENDENT OUTER MEMBRANE RECEPTOR"/>
    <property type="match status" value="1"/>
</dbReference>
<evidence type="ECO:0000256" key="1">
    <source>
        <dbReference type="ARBA" id="ARBA00004571"/>
    </source>
</evidence>
<keyword evidence="3 8" id="KW-1134">Transmembrane beta strand</keyword>
<keyword evidence="11" id="KW-1185">Reference proteome</keyword>
<evidence type="ECO:0000256" key="4">
    <source>
        <dbReference type="ARBA" id="ARBA00022692"/>
    </source>
</evidence>
<keyword evidence="5" id="KW-0732">Signal</keyword>
<reference evidence="11" key="1">
    <citation type="submission" date="2024-01" db="EMBL/GenBank/DDBJ databases">
        <title>Mycovorax composti gen. nov. sp. nov., a member of the family Chitinophagaceae isolated from button mushroom compost.</title>
        <authorList>
            <person name="Thai M."/>
            <person name="Bell T.L."/>
            <person name="Kertesz M.A."/>
        </authorList>
    </citation>
    <scope>NUCLEOTIDE SEQUENCE [LARGE SCALE GENOMIC DNA]</scope>
    <source>
        <strain evidence="11">C216</strain>
    </source>
</reference>
<dbReference type="EMBL" id="CP144143">
    <property type="protein sequence ID" value="WWC84426.1"/>
    <property type="molecule type" value="Genomic_DNA"/>
</dbReference>
<keyword evidence="4 8" id="KW-0812">Transmembrane</keyword>
<dbReference type="SUPFAM" id="SSF56935">
    <property type="entry name" value="Porins"/>
    <property type="match status" value="1"/>
</dbReference>
<sequence>MGLNSQTITYSGQASLQFVLTGEDKGRLEEVLVSTGYNSIKKKNFTGAATSLSAEALERAGVPDISKMLEGQFAGVSLQNVSGTFGAAPKLRIRGATSLSGDNKPLWVIDGVILEDVVNISNEALSTGDMNTLLGSSVAGLNPDDIADITILRDAAATALYGARAMNGVIVVSTKKGRPTAGQAKVSYSGNFSRYIKPNYSQFDVLNSADHMAVLVEMMNKGYFEMPGMINGSSGGPIAKMYSQLYNYDPVTNTYALKNTPEERNAFLERYANSNTDWFDVLFKNSLIQEHSLSITSGTDRTQNYASVSYLKDEGVTIGNSVERITGNYRLNFKMGKKISAELLTSGSVRNQRAPGTKDTEADVVYGSNFRNFDINPYNYALKTSRILTPYDENGNLEYFRLNYAPFNIINELNSNYLKLNVVDYKVQGRIDYKIIPELTYSATGSYRYTKSHGQVHILESSNLVKAYKAAQDPTVVDNNPFLYSDPDAPYDYPMVVLPSGGFYNITTNSLTTYYFRQELNYSQDFGSDHHLTAYAAMEGRDARRQYEYFDGVGYQYENGGLVSPYYMYFKQAQESVDPYFGMNTGVDRYLAYFMQLQYSYKDKYTLIPTIRYDGSNKMGRSKTARWLPTWSISGNWNIHREDFWTKNEILNSAVLRGSYGLVANVNGATNSAATFYNQISRRPYVKDQETQIFISSLENSELTWEKSKDLNIGLELGFLKGNRILFVVDYYDRKIKDLIGPLNTSGIGGQFVKRGNYGTMKANGIEFTLNGRVIQGNKFNWTSRVNIAFNKSKITRLDNQPQVWTAINANGAAVKGYPQRGLFSIKFAGLDHNYGYPTFISPADANIRTTQISFQGTVLDNLVYNGPIDPTTAGGWYNQFRYGSFVVSGLFKFAFGNVVRKNPTVSAVYGDMTALTKDVLNRWVLPGDEQYTTVPAILDMLSLRQVVTNTGTAVDARYPYNAYNYSDVRVAKGDYIKLSNISIGYNLSKNLCQKLRVDNASLALVANNIAVLYADKNLNGQDPEFINSGGVALPVSRQVTLSLKLGL</sequence>
<name>A0ABZ2EM44_9BACT</name>
<evidence type="ECO:0000259" key="9">
    <source>
        <dbReference type="Pfam" id="PF07715"/>
    </source>
</evidence>
<keyword evidence="10" id="KW-0675">Receptor</keyword>
<dbReference type="InterPro" id="IPR012910">
    <property type="entry name" value="Plug_dom"/>
</dbReference>
<dbReference type="Gene3D" id="2.40.170.20">
    <property type="entry name" value="TonB-dependent receptor, beta-barrel domain"/>
    <property type="match status" value="1"/>
</dbReference>
<dbReference type="NCBIfam" id="TIGR04056">
    <property type="entry name" value="OMP_RagA_SusC"/>
    <property type="match status" value="1"/>
</dbReference>
<dbReference type="RefSeq" id="WP_409965857.1">
    <property type="nucleotide sequence ID" value="NZ_CP144143.1"/>
</dbReference>
<dbReference type="NCBIfam" id="TIGR04057">
    <property type="entry name" value="SusC_RagA_signa"/>
    <property type="match status" value="1"/>
</dbReference>
<protein>
    <submittedName>
        <fullName evidence="10">TonB-dependent receptor P39</fullName>
    </submittedName>
</protein>
<evidence type="ECO:0000256" key="8">
    <source>
        <dbReference type="PROSITE-ProRule" id="PRU01360"/>
    </source>
</evidence>
<comment type="similarity">
    <text evidence="8">Belongs to the TonB-dependent receptor family.</text>
</comment>
<evidence type="ECO:0000313" key="11">
    <source>
        <dbReference type="Proteomes" id="UP001321305"/>
    </source>
</evidence>